<feature type="region of interest" description="Disordered" evidence="1">
    <location>
        <begin position="327"/>
        <end position="355"/>
    </location>
</feature>
<evidence type="ECO:0000256" key="1">
    <source>
        <dbReference type="SAM" id="MobiDB-lite"/>
    </source>
</evidence>
<name>A0A0N5ALL9_9BILA</name>
<feature type="compositionally biased region" description="Basic residues" evidence="1">
    <location>
        <begin position="99"/>
        <end position="109"/>
    </location>
</feature>
<organism evidence="2 3">
    <name type="scientific">Syphacia muris</name>
    <dbReference type="NCBI Taxonomy" id="451379"/>
    <lineage>
        <taxon>Eukaryota</taxon>
        <taxon>Metazoa</taxon>
        <taxon>Ecdysozoa</taxon>
        <taxon>Nematoda</taxon>
        <taxon>Chromadorea</taxon>
        <taxon>Rhabditida</taxon>
        <taxon>Spirurina</taxon>
        <taxon>Oxyuridomorpha</taxon>
        <taxon>Oxyuroidea</taxon>
        <taxon>Oxyuridae</taxon>
        <taxon>Syphacia</taxon>
    </lineage>
</organism>
<evidence type="ECO:0000313" key="3">
    <source>
        <dbReference type="WBParaSite" id="SMUV_0000544101-mRNA-1"/>
    </source>
</evidence>
<feature type="compositionally biased region" description="Basic and acidic residues" evidence="1">
    <location>
        <begin position="260"/>
        <end position="277"/>
    </location>
</feature>
<dbReference type="AlphaFoldDB" id="A0A0N5ALL9"/>
<feature type="region of interest" description="Disordered" evidence="1">
    <location>
        <begin position="145"/>
        <end position="206"/>
    </location>
</feature>
<evidence type="ECO:0000313" key="2">
    <source>
        <dbReference type="Proteomes" id="UP000046393"/>
    </source>
</evidence>
<reference evidence="3" key="1">
    <citation type="submission" date="2017-02" db="UniProtKB">
        <authorList>
            <consortium name="WormBaseParasite"/>
        </authorList>
    </citation>
    <scope>IDENTIFICATION</scope>
</reference>
<feature type="compositionally biased region" description="Low complexity" evidence="1">
    <location>
        <begin position="163"/>
        <end position="172"/>
    </location>
</feature>
<feature type="compositionally biased region" description="Polar residues" evidence="1">
    <location>
        <begin position="179"/>
        <end position="192"/>
    </location>
</feature>
<protein>
    <submittedName>
        <fullName evidence="3">ZM domain-containing protein</fullName>
    </submittedName>
</protein>
<feature type="compositionally biased region" description="Low complexity" evidence="1">
    <location>
        <begin position="327"/>
        <end position="338"/>
    </location>
</feature>
<keyword evidence="2" id="KW-1185">Reference proteome</keyword>
<proteinExistence type="predicted"/>
<feature type="compositionally biased region" description="Basic and acidic residues" evidence="1">
    <location>
        <begin position="193"/>
        <end position="202"/>
    </location>
</feature>
<accession>A0A0N5ALL9</accession>
<dbReference type="WBParaSite" id="SMUV_0000544101-mRNA-1">
    <property type="protein sequence ID" value="SMUV_0000544101-mRNA-1"/>
    <property type="gene ID" value="SMUV_0000544101"/>
</dbReference>
<feature type="compositionally biased region" description="Polar residues" evidence="1">
    <location>
        <begin position="145"/>
        <end position="162"/>
    </location>
</feature>
<feature type="region of interest" description="Disordered" evidence="1">
    <location>
        <begin position="254"/>
        <end position="292"/>
    </location>
</feature>
<dbReference type="Proteomes" id="UP000046393">
    <property type="component" value="Unplaced"/>
</dbReference>
<sequence length="698" mass="79744">MNAFKCYKNGHSRLSLNEPFMFETLPPPFLPLPTLNPKQMKKLQKKQKKLMKKIGPMLPPMIGPPPPMPPYSRAFSVDNLNNHVLDGYAELPAINKRSWKSRREHRKSHHFDEYIPQVPPGPPRSTISSNCSNGFVVSEIRGQTSCPSTNLSDHSRITSSNTEHSSSFLRSLSSEHSRNSPLTNGKSTLSEKSSSDNLRHSADTQPTTDTIIQQNHEHTKQLSLDFVERREHELTKRINSHEVKTTTVQVEKYVPYGSDAETHEEYSSETEKLETHKSSVVTQEKPKSHRYSDVAVQAKRYFEVDNYRSSPSSSSCNGVHSQSAAVNTNINNNNSNSKNEQHRISESTELSDTMSNERTIPIKITPEAKQILERNAQLFPRNPIIESDDQRILPTADVYERHQSTASSITPNGYAAPSTGLQSLKKNGEYGSTISSLTQSSNMKTEVSDIDFSWVNDVENRLDREIAFVQEDYPKHQMPVRYFGVPTPVEQNSCIIPAAQRNTARKAALIVKPAQLSDENDTRKELSQIRSDVRSKAAMFDSGALKTTKKCNNVEQFELQKGNMRYRSRSIPRIHDETNITYISQPDYRNYNSISVDTCGVESQAYYHGYSEPLKNSPDQRRIQKPVMIDAEDKITIRPQCSTPDHQKYYEWNRPPNRISYFKPDKDLSNKPYDTKDYYRQNHVKRNHEKNWRASVAY</sequence>
<feature type="region of interest" description="Disordered" evidence="1">
    <location>
        <begin position="99"/>
        <end position="130"/>
    </location>
</feature>